<evidence type="ECO:0000256" key="4">
    <source>
        <dbReference type="ARBA" id="ARBA00022759"/>
    </source>
</evidence>
<keyword evidence="3" id="KW-0540">Nuclease</keyword>
<keyword evidence="6" id="KW-0695">RNA-directed DNA polymerase</keyword>
<keyword evidence="4" id="KW-0255">Endonuclease</keyword>
<protein>
    <submittedName>
        <fullName evidence="8">Unnamed protein product</fullName>
    </submittedName>
</protein>
<keyword evidence="2" id="KW-0548">Nucleotidyltransferase</keyword>
<dbReference type="InterPro" id="IPR041373">
    <property type="entry name" value="RT_RNaseH"/>
</dbReference>
<dbReference type="InterPro" id="IPR050951">
    <property type="entry name" value="Retrovirus_Pol_polyprotein"/>
</dbReference>
<dbReference type="SUPFAM" id="SSF56672">
    <property type="entry name" value="DNA/RNA polymerases"/>
    <property type="match status" value="1"/>
</dbReference>
<organism evidence="8 9">
    <name type="scientific">Phytophthora fragariaefolia</name>
    <dbReference type="NCBI Taxonomy" id="1490495"/>
    <lineage>
        <taxon>Eukaryota</taxon>
        <taxon>Sar</taxon>
        <taxon>Stramenopiles</taxon>
        <taxon>Oomycota</taxon>
        <taxon>Peronosporomycetes</taxon>
        <taxon>Peronosporales</taxon>
        <taxon>Peronosporaceae</taxon>
        <taxon>Phytophthora</taxon>
    </lineage>
</organism>
<evidence type="ECO:0000256" key="2">
    <source>
        <dbReference type="ARBA" id="ARBA00022695"/>
    </source>
</evidence>
<dbReference type="Gene3D" id="3.30.70.270">
    <property type="match status" value="1"/>
</dbReference>
<evidence type="ECO:0000313" key="8">
    <source>
        <dbReference type="EMBL" id="GMF24805.1"/>
    </source>
</evidence>
<dbReference type="PANTHER" id="PTHR37984:SF5">
    <property type="entry name" value="PROTEIN NYNRIN-LIKE"/>
    <property type="match status" value="1"/>
</dbReference>
<evidence type="ECO:0000256" key="3">
    <source>
        <dbReference type="ARBA" id="ARBA00022722"/>
    </source>
</evidence>
<comment type="caution">
    <text evidence="8">The sequence shown here is derived from an EMBL/GenBank/DDBJ whole genome shotgun (WGS) entry which is preliminary data.</text>
</comment>
<keyword evidence="5" id="KW-0378">Hydrolase</keyword>
<dbReference type="AlphaFoldDB" id="A0A9W6TY41"/>
<sequence>MGISTSPDEYQACMEKVFGDLDFVVVYLDDILVPFTWLTSDTSAFQATQRAFAEAVLLSFPDFEAFDVYADASGTQLGGIIMQGVKNLACYSRSLTKHQVNYTTMELELLSIVEILREYRTMLLGFLVVVHTDHKNLIYPTENSLRVKRWNSLLSKYRLTMEDIKGKKNIGAGAFSRMRFGTCDGPPLHEGIYALNTQYECVMHGPVIREHQEKGTMIQQIKTAYLAGNNNPDY</sequence>
<evidence type="ECO:0000259" key="7">
    <source>
        <dbReference type="Pfam" id="PF17917"/>
    </source>
</evidence>
<dbReference type="InterPro" id="IPR043502">
    <property type="entry name" value="DNA/RNA_pol_sf"/>
</dbReference>
<dbReference type="OrthoDB" id="126712at2759"/>
<dbReference type="Pfam" id="PF17917">
    <property type="entry name" value="RT_RNaseH"/>
    <property type="match status" value="1"/>
</dbReference>
<dbReference type="CDD" id="cd09274">
    <property type="entry name" value="RNase_HI_RT_Ty3"/>
    <property type="match status" value="1"/>
</dbReference>
<proteinExistence type="predicted"/>
<keyword evidence="9" id="KW-1185">Reference proteome</keyword>
<dbReference type="PANTHER" id="PTHR37984">
    <property type="entry name" value="PROTEIN CBG26694"/>
    <property type="match status" value="1"/>
</dbReference>
<dbReference type="GO" id="GO:0003964">
    <property type="term" value="F:RNA-directed DNA polymerase activity"/>
    <property type="evidence" value="ECO:0007669"/>
    <property type="project" value="UniProtKB-KW"/>
</dbReference>
<dbReference type="GO" id="GO:0016787">
    <property type="term" value="F:hydrolase activity"/>
    <property type="evidence" value="ECO:0007669"/>
    <property type="project" value="UniProtKB-KW"/>
</dbReference>
<keyword evidence="1" id="KW-0808">Transferase</keyword>
<evidence type="ECO:0000256" key="1">
    <source>
        <dbReference type="ARBA" id="ARBA00022679"/>
    </source>
</evidence>
<feature type="domain" description="Reverse transcriptase RNase H-like" evidence="7">
    <location>
        <begin position="65"/>
        <end position="157"/>
    </location>
</feature>
<dbReference type="EMBL" id="BSXT01000337">
    <property type="protein sequence ID" value="GMF24805.1"/>
    <property type="molecule type" value="Genomic_DNA"/>
</dbReference>
<dbReference type="GO" id="GO:0004519">
    <property type="term" value="F:endonuclease activity"/>
    <property type="evidence" value="ECO:0007669"/>
    <property type="project" value="UniProtKB-KW"/>
</dbReference>
<name>A0A9W6TY41_9STRA</name>
<evidence type="ECO:0000256" key="6">
    <source>
        <dbReference type="ARBA" id="ARBA00022918"/>
    </source>
</evidence>
<dbReference type="Proteomes" id="UP001165121">
    <property type="component" value="Unassembled WGS sequence"/>
</dbReference>
<dbReference type="InterPro" id="IPR043128">
    <property type="entry name" value="Rev_trsase/Diguanyl_cyclase"/>
</dbReference>
<evidence type="ECO:0000313" key="9">
    <source>
        <dbReference type="Proteomes" id="UP001165121"/>
    </source>
</evidence>
<evidence type="ECO:0000256" key="5">
    <source>
        <dbReference type="ARBA" id="ARBA00022801"/>
    </source>
</evidence>
<reference evidence="8" key="1">
    <citation type="submission" date="2023-04" db="EMBL/GenBank/DDBJ databases">
        <title>Phytophthora fragariaefolia NBRC 109709.</title>
        <authorList>
            <person name="Ichikawa N."/>
            <person name="Sato H."/>
            <person name="Tonouchi N."/>
        </authorList>
    </citation>
    <scope>NUCLEOTIDE SEQUENCE</scope>
    <source>
        <strain evidence="8">NBRC 109709</strain>
    </source>
</reference>
<gene>
    <name evidence="8" type="ORF">Pfra01_000427200</name>
</gene>
<accession>A0A9W6TY41</accession>